<proteinExistence type="predicted"/>
<evidence type="ECO:0000313" key="3">
    <source>
        <dbReference type="Proteomes" id="UP000297245"/>
    </source>
</evidence>
<dbReference type="EMBL" id="ML179237">
    <property type="protein sequence ID" value="THU93883.1"/>
    <property type="molecule type" value="Genomic_DNA"/>
</dbReference>
<keyword evidence="1" id="KW-0732">Signal</keyword>
<evidence type="ECO:0000313" key="2">
    <source>
        <dbReference type="EMBL" id="THU93883.1"/>
    </source>
</evidence>
<reference evidence="2 3" key="1">
    <citation type="journal article" date="2019" name="Nat. Ecol. Evol.">
        <title>Megaphylogeny resolves global patterns of mushroom evolution.</title>
        <authorList>
            <person name="Varga T."/>
            <person name="Krizsan K."/>
            <person name="Foldi C."/>
            <person name="Dima B."/>
            <person name="Sanchez-Garcia M."/>
            <person name="Sanchez-Ramirez S."/>
            <person name="Szollosi G.J."/>
            <person name="Szarkandi J.G."/>
            <person name="Papp V."/>
            <person name="Albert L."/>
            <person name="Andreopoulos W."/>
            <person name="Angelini C."/>
            <person name="Antonin V."/>
            <person name="Barry K.W."/>
            <person name="Bougher N.L."/>
            <person name="Buchanan P."/>
            <person name="Buyck B."/>
            <person name="Bense V."/>
            <person name="Catcheside P."/>
            <person name="Chovatia M."/>
            <person name="Cooper J."/>
            <person name="Damon W."/>
            <person name="Desjardin D."/>
            <person name="Finy P."/>
            <person name="Geml J."/>
            <person name="Haridas S."/>
            <person name="Hughes K."/>
            <person name="Justo A."/>
            <person name="Karasinski D."/>
            <person name="Kautmanova I."/>
            <person name="Kiss B."/>
            <person name="Kocsube S."/>
            <person name="Kotiranta H."/>
            <person name="LaButti K.M."/>
            <person name="Lechner B.E."/>
            <person name="Liimatainen K."/>
            <person name="Lipzen A."/>
            <person name="Lukacs Z."/>
            <person name="Mihaltcheva S."/>
            <person name="Morgado L.N."/>
            <person name="Niskanen T."/>
            <person name="Noordeloos M.E."/>
            <person name="Ohm R.A."/>
            <person name="Ortiz-Santana B."/>
            <person name="Ovrebo C."/>
            <person name="Racz N."/>
            <person name="Riley R."/>
            <person name="Savchenko A."/>
            <person name="Shiryaev A."/>
            <person name="Soop K."/>
            <person name="Spirin V."/>
            <person name="Szebenyi C."/>
            <person name="Tomsovsky M."/>
            <person name="Tulloss R.E."/>
            <person name="Uehling J."/>
            <person name="Grigoriev I.V."/>
            <person name="Vagvolgyi C."/>
            <person name="Papp T."/>
            <person name="Martin F.M."/>
            <person name="Miettinen O."/>
            <person name="Hibbett D.S."/>
            <person name="Nagy L.G."/>
        </authorList>
    </citation>
    <scope>NUCLEOTIDE SEQUENCE [LARGE SCALE GENOMIC DNA]</scope>
    <source>
        <strain evidence="2 3">CBS 962.96</strain>
    </source>
</reference>
<keyword evidence="3" id="KW-1185">Reference proteome</keyword>
<feature type="chain" id="PRO_5020517408" evidence="1">
    <location>
        <begin position="19"/>
        <end position="93"/>
    </location>
</feature>
<name>A0A4S8LXF9_DENBC</name>
<organism evidence="2 3">
    <name type="scientific">Dendrothele bispora (strain CBS 962.96)</name>
    <dbReference type="NCBI Taxonomy" id="1314807"/>
    <lineage>
        <taxon>Eukaryota</taxon>
        <taxon>Fungi</taxon>
        <taxon>Dikarya</taxon>
        <taxon>Basidiomycota</taxon>
        <taxon>Agaricomycotina</taxon>
        <taxon>Agaricomycetes</taxon>
        <taxon>Agaricomycetidae</taxon>
        <taxon>Agaricales</taxon>
        <taxon>Agaricales incertae sedis</taxon>
        <taxon>Dendrothele</taxon>
    </lineage>
</organism>
<feature type="signal peptide" evidence="1">
    <location>
        <begin position="1"/>
        <end position="18"/>
    </location>
</feature>
<protein>
    <submittedName>
        <fullName evidence="2">Uncharacterized protein</fullName>
    </submittedName>
</protein>
<dbReference type="AlphaFoldDB" id="A0A4S8LXF9"/>
<evidence type="ECO:0000256" key="1">
    <source>
        <dbReference type="SAM" id="SignalP"/>
    </source>
</evidence>
<gene>
    <name evidence="2" type="ORF">K435DRAFT_181893</name>
</gene>
<sequence length="93" mass="10002">MCPTQIFLILLTYTCLLSTSNPTSPLASHIRIFDSLFFLTDIFLSSGRCSVGTAKTQSHHFPGILGTFLANGLSGSIALGLLPIAKPSWQRSC</sequence>
<accession>A0A4S8LXF9</accession>
<dbReference type="Proteomes" id="UP000297245">
    <property type="component" value="Unassembled WGS sequence"/>
</dbReference>